<evidence type="ECO:0000313" key="1">
    <source>
        <dbReference type="EMBL" id="KAG8199135.1"/>
    </source>
</evidence>
<evidence type="ECO:0000313" key="2">
    <source>
        <dbReference type="Proteomes" id="UP000827092"/>
    </source>
</evidence>
<organism evidence="1 2">
    <name type="scientific">Oedothorax gibbosus</name>
    <dbReference type="NCBI Taxonomy" id="931172"/>
    <lineage>
        <taxon>Eukaryota</taxon>
        <taxon>Metazoa</taxon>
        <taxon>Ecdysozoa</taxon>
        <taxon>Arthropoda</taxon>
        <taxon>Chelicerata</taxon>
        <taxon>Arachnida</taxon>
        <taxon>Araneae</taxon>
        <taxon>Araneomorphae</taxon>
        <taxon>Entelegynae</taxon>
        <taxon>Araneoidea</taxon>
        <taxon>Linyphiidae</taxon>
        <taxon>Erigoninae</taxon>
        <taxon>Oedothorax</taxon>
    </lineage>
</organism>
<reference evidence="1 2" key="1">
    <citation type="journal article" date="2022" name="Nat. Ecol. Evol.">
        <title>A masculinizing supergene underlies an exaggerated male reproductive morph in a spider.</title>
        <authorList>
            <person name="Hendrickx F."/>
            <person name="De Corte Z."/>
            <person name="Sonet G."/>
            <person name="Van Belleghem S.M."/>
            <person name="Kostlbacher S."/>
            <person name="Vangestel C."/>
        </authorList>
    </citation>
    <scope>NUCLEOTIDE SEQUENCE [LARGE SCALE GENOMIC DNA]</scope>
    <source>
        <strain evidence="1">W744_W776</strain>
    </source>
</reference>
<name>A0AAV6VRK9_9ARAC</name>
<gene>
    <name evidence="1" type="ORF">JTE90_015971</name>
</gene>
<dbReference type="EMBL" id="JAFNEN010000030">
    <property type="protein sequence ID" value="KAG8199135.1"/>
    <property type="molecule type" value="Genomic_DNA"/>
</dbReference>
<proteinExistence type="predicted"/>
<sequence length="68" mass="7617">MTIPSKRHFPSRMHDMCRDLCTEVNARNPSLARSILSAPTASVLLHQVPLQGCFDLTLTNLFFQVSVC</sequence>
<dbReference type="AlphaFoldDB" id="A0AAV6VRK9"/>
<comment type="caution">
    <text evidence="1">The sequence shown here is derived from an EMBL/GenBank/DDBJ whole genome shotgun (WGS) entry which is preliminary data.</text>
</comment>
<protein>
    <submittedName>
        <fullName evidence="1">Uncharacterized protein</fullName>
    </submittedName>
</protein>
<keyword evidence="2" id="KW-1185">Reference proteome</keyword>
<dbReference type="Proteomes" id="UP000827092">
    <property type="component" value="Unassembled WGS sequence"/>
</dbReference>
<accession>A0AAV6VRK9</accession>